<dbReference type="NCBIfam" id="TIGR00176">
    <property type="entry name" value="mobB"/>
    <property type="match status" value="1"/>
</dbReference>
<evidence type="ECO:0000313" key="2">
    <source>
        <dbReference type="EMBL" id="VFJ60687.1"/>
    </source>
</evidence>
<dbReference type="GO" id="GO:0005525">
    <property type="term" value="F:GTP binding"/>
    <property type="evidence" value="ECO:0007669"/>
    <property type="project" value="InterPro"/>
</dbReference>
<dbReference type="Pfam" id="PF03205">
    <property type="entry name" value="MobB"/>
    <property type="match status" value="1"/>
</dbReference>
<accession>A0A450TYY2</accession>
<dbReference type="Gene3D" id="3.40.50.300">
    <property type="entry name" value="P-loop containing nucleotide triphosphate hydrolases"/>
    <property type="match status" value="1"/>
</dbReference>
<sequence length="178" mass="19702">MNSGILFRKILGLTAPSGTGKTTLLVELIPLLRERGFRVALIKHTHHDFDIDTPGKDSFRLRLAGANPVLVGSRHRWALMKETPGQDEPVLADLIARLPQEELDLILVEGFGHERFPKIEIHRPSLGKALLYPEDPSIIAIAIDGKEQGTHPIPVLDLNRPSMIADFIGNLFISRSAL</sequence>
<dbReference type="InterPro" id="IPR052539">
    <property type="entry name" value="MGD_biosynthesis_adapter"/>
</dbReference>
<dbReference type="PANTHER" id="PTHR40072">
    <property type="entry name" value="MOLYBDOPTERIN-GUANINE DINUCLEOTIDE BIOSYNTHESIS ADAPTER PROTEIN-RELATED"/>
    <property type="match status" value="1"/>
</dbReference>
<protein>
    <submittedName>
        <fullName evidence="3">Molybdopterin-guanine dinucleotide biosynthesis protein B</fullName>
    </submittedName>
</protein>
<dbReference type="EMBL" id="CAADFA010000826">
    <property type="protein sequence ID" value="VFJ75170.1"/>
    <property type="molecule type" value="Genomic_DNA"/>
</dbReference>
<feature type="domain" description="Molybdopterin-guanine dinucleotide biosynthesis protein B (MobB)" evidence="1">
    <location>
        <begin position="10"/>
        <end position="144"/>
    </location>
</feature>
<dbReference type="AlphaFoldDB" id="A0A450TYY2"/>
<organism evidence="3">
    <name type="scientific">Candidatus Kentrum sp. FM</name>
    <dbReference type="NCBI Taxonomy" id="2126340"/>
    <lineage>
        <taxon>Bacteria</taxon>
        <taxon>Pseudomonadati</taxon>
        <taxon>Pseudomonadota</taxon>
        <taxon>Gammaproteobacteria</taxon>
        <taxon>Candidatus Kentrum</taxon>
    </lineage>
</organism>
<dbReference type="GO" id="GO:0006777">
    <property type="term" value="P:Mo-molybdopterin cofactor biosynthetic process"/>
    <property type="evidence" value="ECO:0007669"/>
    <property type="project" value="InterPro"/>
</dbReference>
<dbReference type="SUPFAM" id="SSF52540">
    <property type="entry name" value="P-loop containing nucleoside triphosphate hydrolases"/>
    <property type="match status" value="1"/>
</dbReference>
<proteinExistence type="predicted"/>
<gene>
    <name evidence="2" type="ORF">BECKFM1743A_GA0114220_102692</name>
    <name evidence="4" type="ORF">BECKFM1743B_GA0114221_102352</name>
    <name evidence="3" type="ORF">BECKFM1743C_GA0114222_108262</name>
</gene>
<name>A0A450TYY2_9GAMM</name>
<evidence type="ECO:0000313" key="3">
    <source>
        <dbReference type="EMBL" id="VFJ75170.1"/>
    </source>
</evidence>
<dbReference type="EMBL" id="CAADFL010000235">
    <property type="protein sequence ID" value="VFK12321.1"/>
    <property type="molecule type" value="Genomic_DNA"/>
</dbReference>
<dbReference type="InterPro" id="IPR027417">
    <property type="entry name" value="P-loop_NTPase"/>
</dbReference>
<dbReference type="InterPro" id="IPR004435">
    <property type="entry name" value="MobB_dom"/>
</dbReference>
<reference evidence="3" key="1">
    <citation type="submission" date="2019-02" db="EMBL/GenBank/DDBJ databases">
        <authorList>
            <person name="Gruber-Vodicka R. H."/>
            <person name="Seah K. B. B."/>
        </authorList>
    </citation>
    <scope>NUCLEOTIDE SEQUENCE</scope>
    <source>
        <strain evidence="2">BECK_BZ163</strain>
        <strain evidence="4">BECK_BZ164</strain>
        <strain evidence="3">BECK_BZ165</strain>
    </source>
</reference>
<dbReference type="PANTHER" id="PTHR40072:SF1">
    <property type="entry name" value="MOLYBDOPTERIN-GUANINE DINUCLEOTIDE BIOSYNTHESIS ADAPTER PROTEIN"/>
    <property type="match status" value="1"/>
</dbReference>
<dbReference type="EMBL" id="CAADEZ010000269">
    <property type="protein sequence ID" value="VFJ60687.1"/>
    <property type="molecule type" value="Genomic_DNA"/>
</dbReference>
<evidence type="ECO:0000313" key="4">
    <source>
        <dbReference type="EMBL" id="VFK12321.1"/>
    </source>
</evidence>
<evidence type="ECO:0000259" key="1">
    <source>
        <dbReference type="Pfam" id="PF03205"/>
    </source>
</evidence>
<dbReference type="CDD" id="cd03116">
    <property type="entry name" value="MobB"/>
    <property type="match status" value="1"/>
</dbReference>